<dbReference type="Pfam" id="PF01757">
    <property type="entry name" value="Acyl_transf_3"/>
    <property type="match status" value="1"/>
</dbReference>
<dbReference type="InterPro" id="IPR050879">
    <property type="entry name" value="Acyltransferase_3"/>
</dbReference>
<gene>
    <name evidence="4" type="ORF">EAX62_08320</name>
</gene>
<feature type="transmembrane region" description="Helical" evidence="1">
    <location>
        <begin position="242"/>
        <end position="258"/>
    </location>
</feature>
<protein>
    <submittedName>
        <fullName evidence="4">Acyltransferase</fullName>
    </submittedName>
</protein>
<dbReference type="InterPro" id="IPR002656">
    <property type="entry name" value="Acyl_transf_3_dom"/>
</dbReference>
<feature type="transmembrane region" description="Helical" evidence="1">
    <location>
        <begin position="101"/>
        <end position="120"/>
    </location>
</feature>
<feature type="transmembrane region" description="Helical" evidence="1">
    <location>
        <begin position="172"/>
        <end position="198"/>
    </location>
</feature>
<dbReference type="GO" id="GO:0009103">
    <property type="term" value="P:lipopolysaccharide biosynthetic process"/>
    <property type="evidence" value="ECO:0007669"/>
    <property type="project" value="TreeGrafter"/>
</dbReference>
<keyword evidence="1" id="KW-0472">Membrane</keyword>
<feature type="transmembrane region" description="Helical" evidence="1">
    <location>
        <begin position="140"/>
        <end position="160"/>
    </location>
</feature>
<sequence length="635" mass="69904">MAALDGIRTIAVFLVILFHVSAPRAAAGFIGVDIFFVLSGYLITAGLMRETQRKGRISLGGFWLRRFKRLMPAALLTLAAVTVWMLWIAPLYQIRSVSTDLWWTLLYVANWHLMAANSYFSDTGAASPLLHMWSLAVEEQFYVAWPLILLATLGVALLITRRRRQSTPEGHVKLFGHVAGWLTVVLIIASAVTLYAVYDPAFPDRAYMGTDAKAFEPLLGALAAILLTNPGIKQWLTRHHRLLGWIGVGVMLALFPFLDGPPALYYQWGALAFSVGALFLIVGLVLAQGQGLLARVLGWEPIAYLGRISYGLYLWHWPLAIWIIGDREGFRWIRALAVVVLTVAAAAASYHLVEMPVRTWKWFTAKRSAVLAVVLLVTMLVAVSFGGGTPLSPVLQKLRPGDTLNRNIVLMVGDSVPQRFNPELEKAAAGRGLRIASATAGGCAPSGIDIPLYVGKPDVVCSGVIGFQTQALEQFHPGTVVWWSRYELADMRVDGEIIGPETERFWKITADNLQVAADRLRSDGATLVMVATDRIGVGVYAACTPEDCHPFLDRLAHHDEYRQRWNAMVQAFAKDNDRVTVIGVDDLYCTDDGVPCDDEHDGVLTRKDGSHFSDEKLMPGIAEAIIERVFEAANG</sequence>
<keyword evidence="1" id="KW-1133">Transmembrane helix</keyword>
<feature type="transmembrane region" description="Helical" evidence="1">
    <location>
        <begin position="264"/>
        <end position="287"/>
    </location>
</feature>
<keyword evidence="1" id="KW-0812">Transmembrane</keyword>
<evidence type="ECO:0000259" key="2">
    <source>
        <dbReference type="Pfam" id="PF01757"/>
    </source>
</evidence>
<feature type="domain" description="Acyltransferase 3" evidence="2">
    <location>
        <begin position="2"/>
        <end position="349"/>
    </location>
</feature>
<evidence type="ECO:0000259" key="3">
    <source>
        <dbReference type="Pfam" id="PF19040"/>
    </source>
</evidence>
<reference evidence="4 5" key="1">
    <citation type="submission" date="2018-10" db="EMBL/GenBank/DDBJ databases">
        <title>Tessaracoccus antarcticuss sp. nov., isolated from sediment.</title>
        <authorList>
            <person name="Zhou L.Y."/>
            <person name="Du Z.J."/>
        </authorList>
    </citation>
    <scope>NUCLEOTIDE SEQUENCE [LARGE SCALE GENOMIC DNA]</scope>
    <source>
        <strain evidence="4 5">JDX10</strain>
    </source>
</reference>
<feature type="transmembrane region" description="Helical" evidence="1">
    <location>
        <begin position="69"/>
        <end position="89"/>
    </location>
</feature>
<feature type="transmembrane region" description="Helical" evidence="1">
    <location>
        <begin position="29"/>
        <end position="49"/>
    </location>
</feature>
<accession>A0A3M0G6L7</accession>
<proteinExistence type="predicted"/>
<dbReference type="GO" id="GO:0016747">
    <property type="term" value="F:acyltransferase activity, transferring groups other than amino-acyl groups"/>
    <property type="evidence" value="ECO:0007669"/>
    <property type="project" value="InterPro"/>
</dbReference>
<evidence type="ECO:0000313" key="5">
    <source>
        <dbReference type="Proteomes" id="UP000275256"/>
    </source>
</evidence>
<feature type="domain" description="SGNH" evidence="3">
    <location>
        <begin position="405"/>
        <end position="614"/>
    </location>
</feature>
<dbReference type="EMBL" id="REFW01000002">
    <property type="protein sequence ID" value="RMB59747.1"/>
    <property type="molecule type" value="Genomic_DNA"/>
</dbReference>
<evidence type="ECO:0000313" key="4">
    <source>
        <dbReference type="EMBL" id="RMB59747.1"/>
    </source>
</evidence>
<evidence type="ECO:0000256" key="1">
    <source>
        <dbReference type="SAM" id="Phobius"/>
    </source>
</evidence>
<organism evidence="4 5">
    <name type="scientific">Tessaracoccus antarcticus</name>
    <dbReference type="NCBI Taxonomy" id="2479848"/>
    <lineage>
        <taxon>Bacteria</taxon>
        <taxon>Bacillati</taxon>
        <taxon>Actinomycetota</taxon>
        <taxon>Actinomycetes</taxon>
        <taxon>Propionibacteriales</taxon>
        <taxon>Propionibacteriaceae</taxon>
        <taxon>Tessaracoccus</taxon>
    </lineage>
</organism>
<keyword evidence="5" id="KW-1185">Reference proteome</keyword>
<keyword evidence="4" id="KW-0012">Acyltransferase</keyword>
<name>A0A3M0G6L7_9ACTN</name>
<keyword evidence="4" id="KW-0808">Transferase</keyword>
<dbReference type="Proteomes" id="UP000275256">
    <property type="component" value="Unassembled WGS sequence"/>
</dbReference>
<feature type="transmembrane region" description="Helical" evidence="1">
    <location>
        <begin position="331"/>
        <end position="353"/>
    </location>
</feature>
<comment type="caution">
    <text evidence="4">The sequence shown here is derived from an EMBL/GenBank/DDBJ whole genome shotgun (WGS) entry which is preliminary data.</text>
</comment>
<dbReference type="InterPro" id="IPR043968">
    <property type="entry name" value="SGNH"/>
</dbReference>
<dbReference type="AlphaFoldDB" id="A0A3M0G6L7"/>
<dbReference type="PANTHER" id="PTHR23028">
    <property type="entry name" value="ACETYLTRANSFERASE"/>
    <property type="match status" value="1"/>
</dbReference>
<feature type="transmembrane region" description="Helical" evidence="1">
    <location>
        <begin position="308"/>
        <end position="325"/>
    </location>
</feature>
<dbReference type="PANTHER" id="PTHR23028:SF53">
    <property type="entry name" value="ACYL_TRANSF_3 DOMAIN-CONTAINING PROTEIN"/>
    <property type="match status" value="1"/>
</dbReference>
<dbReference type="Pfam" id="PF19040">
    <property type="entry name" value="SGNH"/>
    <property type="match status" value="1"/>
</dbReference>
<feature type="transmembrane region" description="Helical" evidence="1">
    <location>
        <begin position="369"/>
        <end position="388"/>
    </location>
</feature>
<dbReference type="GO" id="GO:0016020">
    <property type="term" value="C:membrane"/>
    <property type="evidence" value="ECO:0007669"/>
    <property type="project" value="TreeGrafter"/>
</dbReference>